<dbReference type="Proteomes" id="UP001247754">
    <property type="component" value="Unassembled WGS sequence"/>
</dbReference>
<dbReference type="EMBL" id="JAVKPH010000004">
    <property type="protein sequence ID" value="MDR5651999.1"/>
    <property type="molecule type" value="Genomic_DNA"/>
</dbReference>
<dbReference type="InterPro" id="IPR011701">
    <property type="entry name" value="MFS"/>
</dbReference>
<comment type="caution">
    <text evidence="8">The sequence shown here is derived from an EMBL/GenBank/DDBJ whole genome shotgun (WGS) entry which is preliminary data.</text>
</comment>
<feature type="transmembrane region" description="Helical" evidence="6">
    <location>
        <begin position="294"/>
        <end position="314"/>
    </location>
</feature>
<organism evidence="8 9">
    <name type="scientific">Ruixingdingia sedimenti</name>
    <dbReference type="NCBI Taxonomy" id="3073604"/>
    <lineage>
        <taxon>Bacteria</taxon>
        <taxon>Pseudomonadati</taxon>
        <taxon>Pseudomonadota</taxon>
        <taxon>Alphaproteobacteria</taxon>
        <taxon>Rhodobacterales</taxon>
        <taxon>Paracoccaceae</taxon>
        <taxon>Ruixingdingia</taxon>
    </lineage>
</organism>
<keyword evidence="9" id="KW-1185">Reference proteome</keyword>
<evidence type="ECO:0000256" key="5">
    <source>
        <dbReference type="ARBA" id="ARBA00023136"/>
    </source>
</evidence>
<evidence type="ECO:0000259" key="7">
    <source>
        <dbReference type="PROSITE" id="PS50850"/>
    </source>
</evidence>
<evidence type="ECO:0000313" key="9">
    <source>
        <dbReference type="Proteomes" id="UP001247754"/>
    </source>
</evidence>
<feature type="transmembrane region" description="Helical" evidence="6">
    <location>
        <begin position="202"/>
        <end position="226"/>
    </location>
</feature>
<feature type="transmembrane region" description="Helical" evidence="6">
    <location>
        <begin position="160"/>
        <end position="179"/>
    </location>
</feature>
<dbReference type="Gene3D" id="1.20.1250.20">
    <property type="entry name" value="MFS general substrate transporter like domains"/>
    <property type="match status" value="2"/>
</dbReference>
<dbReference type="RefSeq" id="WP_310456245.1">
    <property type="nucleotide sequence ID" value="NZ_JAVKPH010000004.1"/>
</dbReference>
<gene>
    <name evidence="8" type="ORF">RGD00_05260</name>
</gene>
<feature type="transmembrane region" description="Helical" evidence="6">
    <location>
        <begin position="71"/>
        <end position="89"/>
    </location>
</feature>
<protein>
    <submittedName>
        <fullName evidence="8">MFS transporter</fullName>
    </submittedName>
</protein>
<feature type="domain" description="Major facilitator superfamily (MFS) profile" evidence="7">
    <location>
        <begin position="4"/>
        <end position="393"/>
    </location>
</feature>
<feature type="transmembrane region" description="Helical" evidence="6">
    <location>
        <begin position="124"/>
        <end position="148"/>
    </location>
</feature>
<accession>A0ABU1F6D2</accession>
<dbReference type="PANTHER" id="PTHR43124:SF3">
    <property type="entry name" value="CHLORAMPHENICOL EFFLUX PUMP RV0191"/>
    <property type="match status" value="1"/>
</dbReference>
<proteinExistence type="predicted"/>
<comment type="subcellular location">
    <subcellularLocation>
        <location evidence="1">Cell membrane</location>
        <topology evidence="1">Multi-pass membrane protein</topology>
    </subcellularLocation>
</comment>
<feature type="transmembrane region" description="Helical" evidence="6">
    <location>
        <begin position="326"/>
        <end position="345"/>
    </location>
</feature>
<feature type="transmembrane region" description="Helical" evidence="6">
    <location>
        <begin position="95"/>
        <end position="117"/>
    </location>
</feature>
<keyword evidence="3 6" id="KW-0812">Transmembrane</keyword>
<evidence type="ECO:0000256" key="1">
    <source>
        <dbReference type="ARBA" id="ARBA00004651"/>
    </source>
</evidence>
<dbReference type="PROSITE" id="PS50850">
    <property type="entry name" value="MFS"/>
    <property type="match status" value="1"/>
</dbReference>
<feature type="transmembrane region" description="Helical" evidence="6">
    <location>
        <begin position="365"/>
        <end position="387"/>
    </location>
</feature>
<dbReference type="SUPFAM" id="SSF103473">
    <property type="entry name" value="MFS general substrate transporter"/>
    <property type="match status" value="1"/>
</dbReference>
<dbReference type="InterPro" id="IPR020846">
    <property type="entry name" value="MFS_dom"/>
</dbReference>
<evidence type="ECO:0000256" key="6">
    <source>
        <dbReference type="SAM" id="Phobius"/>
    </source>
</evidence>
<reference evidence="8 9" key="1">
    <citation type="submission" date="2023-09" db="EMBL/GenBank/DDBJ databases">
        <title>Xinfangfangia sedmenti sp. nov., isolated the sedment.</title>
        <authorList>
            <person name="Xu L."/>
        </authorList>
    </citation>
    <scope>NUCLEOTIDE SEQUENCE [LARGE SCALE GENOMIC DNA]</scope>
    <source>
        <strain evidence="8 9">LG-4</strain>
    </source>
</reference>
<sequence length="393" mass="40237">MRIGIVCLVLGYVLSQFYRAFLAVLAPALAADLGTTEAVLADAVGIWFLAFAAMQIPVGWALDRVGPRRTAAVLLGFCSGGGALLFAAAQGPGAILLAMALIGIGCAPVLMSSYYIFARMYRPAVFGTLAGVVIGVGSLGNLGAALPLSLAAEAFGWRGTVAGLAVVTLAVAAAILVFVQDPPRVAPNPAAGSLGSVLRNPALWLILLMMLVVNVPGSGIRGLWIGPYFAQVHGLDSAAIGMVTLAMGLAMVAGSFAYGPLDRLFRTRKGVVLAGNLLMVACLLVLWYHAEAGVWAALVMIAGVGFFGMSFPVIMSHGRALFPPHLVGRGVTLLNLFGIGGVGLFQMVSGRVHAVALAGGATPAAAYGAVFGFFALVTLAGCAAYLFSADRTD</sequence>
<keyword evidence="4 6" id="KW-1133">Transmembrane helix</keyword>
<name>A0ABU1F6D2_9RHOB</name>
<evidence type="ECO:0000256" key="4">
    <source>
        <dbReference type="ARBA" id="ARBA00022989"/>
    </source>
</evidence>
<dbReference type="InterPro" id="IPR050189">
    <property type="entry name" value="MFS_Efflux_Transporters"/>
</dbReference>
<dbReference type="PANTHER" id="PTHR43124">
    <property type="entry name" value="PURINE EFFLUX PUMP PBUE"/>
    <property type="match status" value="1"/>
</dbReference>
<dbReference type="Pfam" id="PF07690">
    <property type="entry name" value="MFS_1"/>
    <property type="match status" value="1"/>
</dbReference>
<dbReference type="InterPro" id="IPR036259">
    <property type="entry name" value="MFS_trans_sf"/>
</dbReference>
<evidence type="ECO:0000256" key="2">
    <source>
        <dbReference type="ARBA" id="ARBA00022475"/>
    </source>
</evidence>
<feature type="transmembrane region" description="Helical" evidence="6">
    <location>
        <begin position="270"/>
        <end position="288"/>
    </location>
</feature>
<evidence type="ECO:0000256" key="3">
    <source>
        <dbReference type="ARBA" id="ARBA00022692"/>
    </source>
</evidence>
<evidence type="ECO:0000313" key="8">
    <source>
        <dbReference type="EMBL" id="MDR5651999.1"/>
    </source>
</evidence>
<feature type="transmembrane region" description="Helical" evidence="6">
    <location>
        <begin position="238"/>
        <end position="258"/>
    </location>
</feature>
<keyword evidence="2" id="KW-1003">Cell membrane</keyword>
<keyword evidence="5 6" id="KW-0472">Membrane</keyword>
<feature type="transmembrane region" description="Helical" evidence="6">
    <location>
        <begin position="40"/>
        <end position="62"/>
    </location>
</feature>